<dbReference type="PATRIC" id="fig|1050174.4.peg.2509"/>
<dbReference type="Gene3D" id="3.40.605.10">
    <property type="entry name" value="Aldehyde Dehydrogenase, Chain A, domain 1"/>
    <property type="match status" value="1"/>
</dbReference>
<feature type="compositionally biased region" description="Polar residues" evidence="4">
    <location>
        <begin position="1"/>
        <end position="10"/>
    </location>
</feature>
<dbReference type="Gene3D" id="3.40.309.10">
    <property type="entry name" value="Aldehyde Dehydrogenase, Chain A, domain 2"/>
    <property type="match status" value="1"/>
</dbReference>
<feature type="active site" evidence="2">
    <location>
        <position position="209"/>
    </location>
</feature>
<evidence type="ECO:0000256" key="3">
    <source>
        <dbReference type="RuleBase" id="RU003345"/>
    </source>
</evidence>
<evidence type="ECO:0000256" key="1">
    <source>
        <dbReference type="ARBA" id="ARBA00023002"/>
    </source>
</evidence>
<dbReference type="InterPro" id="IPR016162">
    <property type="entry name" value="Ald_DH_N"/>
</dbReference>
<protein>
    <submittedName>
        <fullName evidence="6">NAD-dependent aldehyde dehydrogenase</fullName>
        <ecNumber evidence="6">1.2.1.79</ecNumber>
    </submittedName>
</protein>
<dbReference type="KEGG" id="cei:CEPID_12430"/>
<gene>
    <name evidence="6" type="primary">gabD2</name>
    <name evidence="6" type="ORF">CEPID_12430</name>
</gene>
<dbReference type="NCBIfam" id="NF006916">
    <property type="entry name" value="PRK09407.1"/>
    <property type="match status" value="1"/>
</dbReference>
<comment type="similarity">
    <text evidence="3">Belongs to the aldehyde dehydrogenase family.</text>
</comment>
<dbReference type="STRING" id="1050174.CEPID_12430"/>
<dbReference type="InterPro" id="IPR016161">
    <property type="entry name" value="Ald_DH/histidinol_DH"/>
</dbReference>
<evidence type="ECO:0000313" key="7">
    <source>
        <dbReference type="Proteomes" id="UP000035368"/>
    </source>
</evidence>
<dbReference type="Proteomes" id="UP000035368">
    <property type="component" value="Chromosome"/>
</dbReference>
<evidence type="ECO:0000259" key="5">
    <source>
        <dbReference type="Pfam" id="PF00171"/>
    </source>
</evidence>
<evidence type="ECO:0000313" key="6">
    <source>
        <dbReference type="EMBL" id="AKK04308.1"/>
    </source>
</evidence>
<dbReference type="OrthoDB" id="6882680at2"/>
<dbReference type="SUPFAM" id="SSF53720">
    <property type="entry name" value="ALDH-like"/>
    <property type="match status" value="1"/>
</dbReference>
<feature type="domain" description="Aldehyde dehydrogenase" evidence="5">
    <location>
        <begin position="7"/>
        <end position="431"/>
    </location>
</feature>
<dbReference type="EMBL" id="CP011541">
    <property type="protein sequence ID" value="AKK04308.1"/>
    <property type="molecule type" value="Genomic_DNA"/>
</dbReference>
<evidence type="ECO:0000256" key="4">
    <source>
        <dbReference type="SAM" id="MobiDB-lite"/>
    </source>
</evidence>
<dbReference type="Pfam" id="PF00171">
    <property type="entry name" value="Aldedh"/>
    <property type="match status" value="1"/>
</dbReference>
<dbReference type="PANTHER" id="PTHR11699">
    <property type="entry name" value="ALDEHYDE DEHYDROGENASE-RELATED"/>
    <property type="match status" value="1"/>
</dbReference>
<dbReference type="InterPro" id="IPR015590">
    <property type="entry name" value="Aldehyde_DH_dom"/>
</dbReference>
<dbReference type="InterPro" id="IPR029510">
    <property type="entry name" value="Ald_DH_CS_GLU"/>
</dbReference>
<evidence type="ECO:0000256" key="2">
    <source>
        <dbReference type="PROSITE-ProRule" id="PRU10007"/>
    </source>
</evidence>
<accession>A0A0G3GXQ2</accession>
<feature type="region of interest" description="Disordered" evidence="4">
    <location>
        <begin position="1"/>
        <end position="21"/>
    </location>
</feature>
<reference evidence="6 7" key="1">
    <citation type="submission" date="2015-05" db="EMBL/GenBank/DDBJ databases">
        <title>Complete genome sequence of Corynebacterium epidermidicanis DSM 45586, isolated from the skin of a dog suffering from pruritus.</title>
        <authorList>
            <person name="Ruckert C."/>
            <person name="Albersmeier A."/>
            <person name="Winkler A."/>
            <person name="Tauch A."/>
        </authorList>
    </citation>
    <scope>NUCLEOTIDE SEQUENCE [LARGE SCALE GENOMIC DNA]</scope>
    <source>
        <strain evidence="6 7">DSM 45586</strain>
    </source>
</reference>
<keyword evidence="7" id="KW-1185">Reference proteome</keyword>
<organism evidence="6 7">
    <name type="scientific">Corynebacterium epidermidicanis</name>
    <dbReference type="NCBI Taxonomy" id="1050174"/>
    <lineage>
        <taxon>Bacteria</taxon>
        <taxon>Bacillati</taxon>
        <taxon>Actinomycetota</taxon>
        <taxon>Actinomycetes</taxon>
        <taxon>Mycobacteriales</taxon>
        <taxon>Corynebacteriaceae</taxon>
        <taxon>Corynebacterium</taxon>
    </lineage>
</organism>
<proteinExistence type="inferred from homology"/>
<keyword evidence="1 3" id="KW-0560">Oxidoreductase</keyword>
<name>A0A0G3GXQ2_9CORY</name>
<dbReference type="RefSeq" id="WP_047241165.1">
    <property type="nucleotide sequence ID" value="NZ_CP011541.1"/>
</dbReference>
<dbReference type="PROSITE" id="PS00687">
    <property type="entry name" value="ALDEHYDE_DEHYDR_GLU"/>
    <property type="match status" value="1"/>
</dbReference>
<dbReference type="InterPro" id="IPR016163">
    <property type="entry name" value="Ald_DH_C"/>
</dbReference>
<sequence>MDTNPTQTAFTKARHAQQHRPTTRELSDILLRYHDLILTRQTELLDTIQAETGKARAHAFDEVLDVAITARHYAKIAPKALKQTSKKGALPVLTKTRVQREPIGVVGIIAPWNYPLSLAISDAIPAIMAGNAVVLKPDTQTPRTAQLAAEILYQAGLPRDLLHVVPGSGSDVGQAIAHTCDYLMFTGSTATGRKLGAIAGERLIGYSAELGGKNPLIIDETADPEQAARIAVQASFANSGQLCISIERIYVAEALRDAFLDAFVRRTKALRVGIGGWDYDMGSLISAEHAHKVHEYVQDAVAKGAQVLTGGTPPEGKIYQPTVLIDVPDTAHLKREEVFGPVVFVEAVGSAAEAVEKANDTDYGLNAAVVGRPKQAQAIARQLHAGTVNINEGFAAAWASVDAPMGGWKASGVGRRHGVEGILKFTETRTVAEQRLLPIGGPENLSREKYAKVMTSTLRLGKRFL</sequence>
<dbReference type="EC" id="1.2.1.79" evidence="6"/>
<dbReference type="AlphaFoldDB" id="A0A0G3GXQ2"/>
<dbReference type="GO" id="GO:0036243">
    <property type="term" value="F:succinate-semialdehyde dehydrogenase (NADP+) activity"/>
    <property type="evidence" value="ECO:0007669"/>
    <property type="project" value="UniProtKB-EC"/>
</dbReference>